<dbReference type="Pfam" id="PF19087">
    <property type="entry name" value="DUF5776"/>
    <property type="match status" value="1"/>
</dbReference>
<dbReference type="CDD" id="cd00761">
    <property type="entry name" value="Glyco_tranf_GTA_type"/>
    <property type="match status" value="1"/>
</dbReference>
<dbReference type="PANTHER" id="PTHR22916:SF3">
    <property type="entry name" value="UDP-GLCNAC:BETAGAL BETA-1,3-N-ACETYLGLUCOSAMINYLTRANSFERASE-LIKE PROTEIN 1"/>
    <property type="match status" value="1"/>
</dbReference>
<accession>A0A6A0B3A8</accession>
<reference evidence="3 4" key="1">
    <citation type="submission" date="2020-02" db="EMBL/GenBank/DDBJ databases">
        <title>Draft genome sequence of Lactococcus sp. Hs20B0-1.</title>
        <authorList>
            <person name="Noda S."/>
            <person name="Yuki M."/>
            <person name="Ohkuma M."/>
        </authorList>
    </citation>
    <scope>NUCLEOTIDE SEQUENCE [LARGE SCALE GENOMIC DNA]</scope>
    <source>
        <strain evidence="3 4">Hs20B0-1</strain>
    </source>
</reference>
<evidence type="ECO:0000259" key="1">
    <source>
        <dbReference type="Pfam" id="PF00535"/>
    </source>
</evidence>
<dbReference type="InterPro" id="IPR001173">
    <property type="entry name" value="Glyco_trans_2-like"/>
</dbReference>
<dbReference type="InterPro" id="IPR044081">
    <property type="entry name" value="DUF5776"/>
</dbReference>
<dbReference type="GO" id="GO:0016758">
    <property type="term" value="F:hexosyltransferase activity"/>
    <property type="evidence" value="ECO:0007669"/>
    <property type="project" value="UniProtKB-ARBA"/>
</dbReference>
<sequence length="738" mass="85132">MSQKILKELNKKEEYVEYQYDLTDQSWKTNLPTVTITKSEQITENPKVSVVIANFNNEPYLKRMMDSLVNQTIGIENIQVLFCDDRSTDNSLEIVLPYTEKYPNIEIYALDKNTGGAHGPRNVGLQYIRGEHLVILDADDWYDEKGLEILSNLLDQSKSDIVFGGIVRNQNGRMELFSPAYVDQESIDRPVSELPYEFYNWMGPQGNMVRTSVVLEKNLHFVDQRVADDVTFFYQILRMSGTISQTKQLTIYLNRDDDNISLSKAVNETFIVSWLRALSYLKENYTLDEAMERFMSRRLEWLTLDFALRWDTAYGMSYESVEKLANYISSYLGELPFDPSKYFESQPQKLAWQYLMSGQYETLVNFVAWHTLAPIDKRAELIDDLYYFVPDNHELPKIEIPVRIKGKTAAITNGNLVVEFNLYTHERFNRVEIRNNDKPFERITVNAEKVSDNRYQIIVTSEDYAKLSDGINKFFVILNDYDEHMIAIGDLQQYVTRENVLADFEGVAAINAINAIRAIIKPFAGLQSGTFVAFNSQFDKNGGITVNTSKSKEIPKNVFYHSTREIPKGAKKLSISELSDTYHFSTGIYSAAQTIITFHDAQLKYKRDEIKKGDKFKIFAVEFRKDGSISLFTEFGFIEANQDVYTKLKQTKVTIAKTVYSYAKPDFDVNERGRKLSPGSIVEAVDLAFSEDDRPRYLLQDGSYITEKPEFVILATKKIRKPTAKSKLKRRIKRILED</sequence>
<dbReference type="Pfam" id="PF00535">
    <property type="entry name" value="Glycos_transf_2"/>
    <property type="match status" value="1"/>
</dbReference>
<evidence type="ECO:0000259" key="2">
    <source>
        <dbReference type="Pfam" id="PF19087"/>
    </source>
</evidence>
<feature type="domain" description="DUF5776" evidence="2">
    <location>
        <begin position="645"/>
        <end position="707"/>
    </location>
</feature>
<keyword evidence="4" id="KW-1185">Reference proteome</keyword>
<evidence type="ECO:0000313" key="4">
    <source>
        <dbReference type="Proteomes" id="UP000475928"/>
    </source>
</evidence>
<dbReference type="SUPFAM" id="SSF53448">
    <property type="entry name" value="Nucleotide-diphospho-sugar transferases"/>
    <property type="match status" value="1"/>
</dbReference>
<gene>
    <name evidence="3" type="ORF">Hs20B_01980</name>
</gene>
<dbReference type="RefSeq" id="WP_172354722.1">
    <property type="nucleotide sequence ID" value="NZ_BLLH01000001.1"/>
</dbReference>
<comment type="caution">
    <text evidence="3">The sequence shown here is derived from an EMBL/GenBank/DDBJ whole genome shotgun (WGS) entry which is preliminary data.</text>
</comment>
<proteinExistence type="predicted"/>
<dbReference type="Gene3D" id="3.90.550.10">
    <property type="entry name" value="Spore Coat Polysaccharide Biosynthesis Protein SpsA, Chain A"/>
    <property type="match status" value="1"/>
</dbReference>
<dbReference type="EMBL" id="BLLH01000001">
    <property type="protein sequence ID" value="GFH39800.1"/>
    <property type="molecule type" value="Genomic_DNA"/>
</dbReference>
<dbReference type="AlphaFoldDB" id="A0A6A0B3A8"/>
<organism evidence="3 4">
    <name type="scientific">Pseudolactococcus insecticola</name>
    <dbReference type="NCBI Taxonomy" id="2709158"/>
    <lineage>
        <taxon>Bacteria</taxon>
        <taxon>Bacillati</taxon>
        <taxon>Bacillota</taxon>
        <taxon>Bacilli</taxon>
        <taxon>Lactobacillales</taxon>
        <taxon>Streptococcaceae</taxon>
        <taxon>Pseudolactococcus</taxon>
    </lineage>
</organism>
<evidence type="ECO:0000313" key="3">
    <source>
        <dbReference type="EMBL" id="GFH39800.1"/>
    </source>
</evidence>
<dbReference type="Proteomes" id="UP000475928">
    <property type="component" value="Unassembled WGS sequence"/>
</dbReference>
<protein>
    <recommendedName>
        <fullName evidence="5">Glycosyltransferase 2-like domain-containing protein</fullName>
    </recommendedName>
</protein>
<evidence type="ECO:0008006" key="5">
    <source>
        <dbReference type="Google" id="ProtNLM"/>
    </source>
</evidence>
<feature type="domain" description="Glycosyltransferase 2-like" evidence="1">
    <location>
        <begin position="49"/>
        <end position="173"/>
    </location>
</feature>
<dbReference type="PANTHER" id="PTHR22916">
    <property type="entry name" value="GLYCOSYLTRANSFERASE"/>
    <property type="match status" value="1"/>
</dbReference>
<name>A0A6A0B3A8_9LACT</name>
<dbReference type="InterPro" id="IPR029044">
    <property type="entry name" value="Nucleotide-diphossugar_trans"/>
</dbReference>